<reference evidence="8 9" key="1">
    <citation type="journal article" date="2008" name="BMC Genomics">
        <title>The missing link: Bordetella petrii is endowed with both the metabolic versatility of environmental bacteria and virulence traits of pathogenic Bordetellae.</title>
        <authorList>
            <person name="Gross R."/>
            <person name="Guzman C.A."/>
            <person name="Sebaihia M."/>
            <person name="Martins Dos Santos V.A."/>
            <person name="Pieper D.H."/>
            <person name="Koebnik R."/>
            <person name="Lechner M."/>
            <person name="Bartels D."/>
            <person name="Buhrmester J."/>
            <person name="Choudhuri J.V."/>
            <person name="Ebensen T."/>
            <person name="Gaigalat L."/>
            <person name="Herrmann S."/>
            <person name="Khachane A.N."/>
            <person name="Larisch C."/>
            <person name="Link S."/>
            <person name="Linke B."/>
            <person name="Meyer F."/>
            <person name="Mormann S."/>
            <person name="Nakunst D."/>
            <person name="Rueckert C."/>
            <person name="Schneiker-Bekel S."/>
            <person name="Schulze K."/>
            <person name="Vorhoelter F.J."/>
            <person name="Yevsa T."/>
            <person name="Engle J.T."/>
            <person name="Goldman W.E."/>
            <person name="Puehler A."/>
            <person name="Goebel U.B."/>
            <person name="Goesmann A."/>
            <person name="Bloecker H."/>
            <person name="Kaiser O."/>
            <person name="Martinez-Arias R."/>
        </authorList>
    </citation>
    <scope>NUCLEOTIDE SEQUENCE [LARGE SCALE GENOMIC DNA]</scope>
    <source>
        <strain evidence="9">ATCC BAA-461 / DSM 12804 / CCUG 43448 / CIP 107267 / Se-1111R</strain>
    </source>
</reference>
<dbReference type="EMBL" id="AM902716">
    <property type="protein sequence ID" value="CAP44953.1"/>
    <property type="molecule type" value="Genomic_DNA"/>
</dbReference>
<evidence type="ECO:0000256" key="6">
    <source>
        <dbReference type="SAM" id="Phobius"/>
    </source>
</evidence>
<evidence type="ECO:0000256" key="4">
    <source>
        <dbReference type="ARBA" id="ARBA00022989"/>
    </source>
</evidence>
<dbReference type="Proteomes" id="UP000001225">
    <property type="component" value="Chromosome"/>
</dbReference>
<protein>
    <submittedName>
        <fullName evidence="8">Conserved hypothetical membrane protein</fullName>
    </submittedName>
</protein>
<dbReference type="eggNOG" id="COG2246">
    <property type="taxonomic scope" value="Bacteria"/>
</dbReference>
<sequence>MKLLMMEARWFVLVGVGATTTHWLAVVMCVEWLCIRPLVANIAGWFIAFIVSFMGHYLLTFRHLSARWTIALRRFFLVSTCGFLFNEVVYAWLLSNTRQSYELMLGLVLLGLAFATFLASRLWAFRCRSGG</sequence>
<gene>
    <name evidence="8" type="ordered locus">Bpet4602</name>
</gene>
<evidence type="ECO:0000256" key="5">
    <source>
        <dbReference type="ARBA" id="ARBA00023136"/>
    </source>
</evidence>
<keyword evidence="9" id="KW-1185">Reference proteome</keyword>
<evidence type="ECO:0000259" key="7">
    <source>
        <dbReference type="Pfam" id="PF04138"/>
    </source>
</evidence>
<dbReference type="GO" id="GO:0000271">
    <property type="term" value="P:polysaccharide biosynthetic process"/>
    <property type="evidence" value="ECO:0007669"/>
    <property type="project" value="InterPro"/>
</dbReference>
<dbReference type="InterPro" id="IPR051401">
    <property type="entry name" value="GtrA_CellWall_Glycosyl"/>
</dbReference>
<dbReference type="PANTHER" id="PTHR38459:SF1">
    <property type="entry name" value="PROPHAGE BACTOPRENOL-LINKED GLUCOSE TRANSLOCASE HOMOLOG"/>
    <property type="match status" value="1"/>
</dbReference>
<evidence type="ECO:0000256" key="3">
    <source>
        <dbReference type="ARBA" id="ARBA00022692"/>
    </source>
</evidence>
<dbReference type="GO" id="GO:0005886">
    <property type="term" value="C:plasma membrane"/>
    <property type="evidence" value="ECO:0007669"/>
    <property type="project" value="TreeGrafter"/>
</dbReference>
<dbReference type="Pfam" id="PF04138">
    <property type="entry name" value="GtrA_DPMS_TM"/>
    <property type="match status" value="1"/>
</dbReference>
<feature type="transmembrane region" description="Helical" evidence="6">
    <location>
        <begin position="39"/>
        <end position="59"/>
    </location>
</feature>
<dbReference type="AlphaFoldDB" id="A9IF36"/>
<name>A9IF36_BORPD</name>
<accession>A9IF36</accession>
<feature type="transmembrane region" description="Helical" evidence="6">
    <location>
        <begin position="105"/>
        <end position="124"/>
    </location>
</feature>
<comment type="similarity">
    <text evidence="2">Belongs to the GtrA family.</text>
</comment>
<dbReference type="STRING" id="94624.Bpet4602"/>
<keyword evidence="5 6" id="KW-0472">Membrane</keyword>
<evidence type="ECO:0000256" key="1">
    <source>
        <dbReference type="ARBA" id="ARBA00004141"/>
    </source>
</evidence>
<evidence type="ECO:0000313" key="9">
    <source>
        <dbReference type="Proteomes" id="UP000001225"/>
    </source>
</evidence>
<feature type="transmembrane region" description="Helical" evidence="6">
    <location>
        <begin position="71"/>
        <end position="93"/>
    </location>
</feature>
<evidence type="ECO:0000313" key="8">
    <source>
        <dbReference type="EMBL" id="CAP44953.1"/>
    </source>
</evidence>
<dbReference type="KEGG" id="bpt:Bpet4602"/>
<keyword evidence="4 6" id="KW-1133">Transmembrane helix</keyword>
<feature type="domain" description="GtrA/DPMS transmembrane" evidence="7">
    <location>
        <begin position="11"/>
        <end position="125"/>
    </location>
</feature>
<proteinExistence type="inferred from homology"/>
<keyword evidence="3 6" id="KW-0812">Transmembrane</keyword>
<organism evidence="8 9">
    <name type="scientific">Bordetella petrii (strain ATCC BAA-461 / DSM 12804 / CCUG 43448 / CIP 107267 / Se-1111R)</name>
    <dbReference type="NCBI Taxonomy" id="340100"/>
    <lineage>
        <taxon>Bacteria</taxon>
        <taxon>Pseudomonadati</taxon>
        <taxon>Pseudomonadota</taxon>
        <taxon>Betaproteobacteria</taxon>
        <taxon>Burkholderiales</taxon>
        <taxon>Alcaligenaceae</taxon>
        <taxon>Bordetella</taxon>
    </lineage>
</organism>
<dbReference type="InterPro" id="IPR007267">
    <property type="entry name" value="GtrA_DPMS_TM"/>
</dbReference>
<dbReference type="PANTHER" id="PTHR38459">
    <property type="entry name" value="PROPHAGE BACTOPRENOL-LINKED GLUCOSE TRANSLOCASE HOMOLOG"/>
    <property type="match status" value="1"/>
</dbReference>
<comment type="subcellular location">
    <subcellularLocation>
        <location evidence="1">Membrane</location>
        <topology evidence="1">Multi-pass membrane protein</topology>
    </subcellularLocation>
</comment>
<evidence type="ECO:0000256" key="2">
    <source>
        <dbReference type="ARBA" id="ARBA00009399"/>
    </source>
</evidence>